<accession>A0A4Q9DKL0</accession>
<dbReference type="Proteomes" id="UP000293142">
    <property type="component" value="Unassembled WGS sequence"/>
</dbReference>
<evidence type="ECO:0000313" key="2">
    <source>
        <dbReference type="Proteomes" id="UP000293142"/>
    </source>
</evidence>
<protein>
    <submittedName>
        <fullName evidence="1">Uncharacterized protein</fullName>
    </submittedName>
</protein>
<proteinExistence type="predicted"/>
<dbReference type="EMBL" id="SIRE01000017">
    <property type="protein sequence ID" value="TBL75278.1"/>
    <property type="molecule type" value="Genomic_DNA"/>
</dbReference>
<name>A0A4Q9DKL0_9BACL</name>
<gene>
    <name evidence="1" type="ORF">EYB31_22960</name>
</gene>
<keyword evidence="2" id="KW-1185">Reference proteome</keyword>
<sequence length="59" mass="6838">MMRRQQAHSGSKDWYTATADIQLKRERYTAQAGIQQRKYAACIEHAQKQAYSGSERTTM</sequence>
<comment type="caution">
    <text evidence="1">The sequence shown here is derived from an EMBL/GenBank/DDBJ whole genome shotgun (WGS) entry which is preliminary data.</text>
</comment>
<reference evidence="1 2" key="1">
    <citation type="submission" date="2019-02" db="EMBL/GenBank/DDBJ databases">
        <title>Paenibacillus sp. nov., isolated from surface-sterilized tissue of Thalictrum simplex L.</title>
        <authorList>
            <person name="Tuo L."/>
        </authorList>
    </citation>
    <scope>NUCLEOTIDE SEQUENCE [LARGE SCALE GENOMIC DNA]</scope>
    <source>
        <strain evidence="1 2">N2SHLJ1</strain>
    </source>
</reference>
<dbReference type="AlphaFoldDB" id="A0A4Q9DKL0"/>
<organism evidence="1 2">
    <name type="scientific">Paenibacillus thalictri</name>
    <dbReference type="NCBI Taxonomy" id="2527873"/>
    <lineage>
        <taxon>Bacteria</taxon>
        <taxon>Bacillati</taxon>
        <taxon>Bacillota</taxon>
        <taxon>Bacilli</taxon>
        <taxon>Bacillales</taxon>
        <taxon>Paenibacillaceae</taxon>
        <taxon>Paenibacillus</taxon>
    </lineage>
</organism>
<evidence type="ECO:0000313" key="1">
    <source>
        <dbReference type="EMBL" id="TBL75278.1"/>
    </source>
</evidence>